<dbReference type="SUPFAM" id="SSF51445">
    <property type="entry name" value="(Trans)glycosidases"/>
    <property type="match status" value="1"/>
</dbReference>
<dbReference type="PROSITE" id="PS00572">
    <property type="entry name" value="GLYCOSYL_HYDROL_F1_1"/>
    <property type="match status" value="1"/>
</dbReference>
<dbReference type="GO" id="GO:0016052">
    <property type="term" value="P:carbohydrate catabolic process"/>
    <property type="evidence" value="ECO:0007669"/>
    <property type="project" value="TreeGrafter"/>
</dbReference>
<dbReference type="EMBL" id="ACBY02000054">
    <property type="protein sequence ID" value="EFB74848.1"/>
    <property type="molecule type" value="Genomic_DNA"/>
</dbReference>
<sequence>MMKLSKEFLWGGAIADFQAEGGYQEGGRGLSTHDFESAGSVDHPRCNTVLMPDGSCATAKSHFFGPDSLPEGGQPFVFPDRYYPSHKAVDFYHHYKEDIALMAGMGYNVFRFSICWSRIYPTGEEATPNEAGLRFYEQVLDELEKYGMEPLITIHHDELPAALALRYDGWSSRHTIDCYLRYCRTLFERFGKRCRYWLTFNEINAVRGFAACGTRKADDQTHYNAAHNMFLASAQAVQLGHEMMPGSQFGAMYALSEIYPATCKQEDVFRRMQCRRESWYFADVMARGAYPAYAADLLRRRGVTLHTEPGDDAILKAGALDFVSFSYYRSCTVNAHSKFNVVGGDANPYLPSTPWGWPIDPLGLRYCMNEVYDRYQKPIFIVENGLGAIDKVEADGTIQDDYRIDYLRDHLRAMMEAILIDGVPCLGYTMWGPFDLVSLSTGEMKKRYGVIYVDMDDAGNGTLARHPKKSYYWMKEVIASPGESLWTEKDGH</sequence>
<protein>
    <submittedName>
        <fullName evidence="6">Glycosyl hydrolase, family 1</fullName>
    </submittedName>
</protein>
<feature type="active site" description="Nucleophile" evidence="4">
    <location>
        <position position="383"/>
    </location>
</feature>
<dbReference type="AlphaFoldDB" id="D1PR01"/>
<dbReference type="PRINTS" id="PR00131">
    <property type="entry name" value="GLHYDRLASE1"/>
</dbReference>
<reference evidence="6" key="1">
    <citation type="submission" date="2009-12" db="EMBL/GenBank/DDBJ databases">
        <authorList>
            <person name="Weinstock G."/>
            <person name="Sodergren E."/>
            <person name="Clifton S."/>
            <person name="Fulton L."/>
            <person name="Fulton B."/>
            <person name="Courtney L."/>
            <person name="Fronick C."/>
            <person name="Harrison M."/>
            <person name="Strong C."/>
            <person name="Farmer C."/>
            <person name="Delahaunty K."/>
            <person name="Markovic C."/>
            <person name="Hall O."/>
            <person name="Minx P."/>
            <person name="Tomlinson C."/>
            <person name="Mitreva M."/>
            <person name="Nelson J."/>
            <person name="Hou S."/>
            <person name="Wollam A."/>
            <person name="Pepin K.H."/>
            <person name="Johnson M."/>
            <person name="Bhonagiri V."/>
            <person name="Nash W.E."/>
            <person name="Warren W."/>
            <person name="Chinwalla A."/>
            <person name="Mardis E.R."/>
            <person name="Wilson R.K."/>
        </authorList>
    </citation>
    <scope>NUCLEOTIDE SEQUENCE [LARGE SCALE GENOMIC DNA]</scope>
    <source>
        <strain evidence="6">DSM 15176</strain>
    </source>
</reference>
<comment type="caution">
    <text evidence="6">The sequence shown here is derived from an EMBL/GenBank/DDBJ whole genome shotgun (WGS) entry which is preliminary data.</text>
</comment>
<evidence type="ECO:0000256" key="4">
    <source>
        <dbReference type="PROSITE-ProRule" id="PRU10055"/>
    </source>
</evidence>
<dbReference type="CAZy" id="GH1">
    <property type="family name" value="Glycoside Hydrolase Family 1"/>
</dbReference>
<evidence type="ECO:0000256" key="5">
    <source>
        <dbReference type="RuleBase" id="RU003690"/>
    </source>
</evidence>
<dbReference type="InterPro" id="IPR001360">
    <property type="entry name" value="Glyco_hydro_1"/>
</dbReference>
<dbReference type="PANTHER" id="PTHR10353:SF122">
    <property type="entry name" value="6-PHOSPHO-BETA-GLUCOSIDASE ASCB-RELATED"/>
    <property type="match status" value="1"/>
</dbReference>
<dbReference type="Pfam" id="PF00232">
    <property type="entry name" value="Glyco_hydro_1"/>
    <property type="match status" value="2"/>
</dbReference>
<dbReference type="PANTHER" id="PTHR10353">
    <property type="entry name" value="GLYCOSYL HYDROLASE"/>
    <property type="match status" value="1"/>
</dbReference>
<gene>
    <name evidence="6" type="ORF">SUBVAR_06828</name>
</gene>
<evidence type="ECO:0000256" key="2">
    <source>
        <dbReference type="ARBA" id="ARBA00022801"/>
    </source>
</evidence>
<dbReference type="GO" id="GO:0008422">
    <property type="term" value="F:beta-glucosidase activity"/>
    <property type="evidence" value="ECO:0007669"/>
    <property type="project" value="TreeGrafter"/>
</dbReference>
<evidence type="ECO:0000256" key="1">
    <source>
        <dbReference type="ARBA" id="ARBA00010838"/>
    </source>
</evidence>
<organism evidence="6 7">
    <name type="scientific">Subdoligranulum variabile DSM 15176</name>
    <dbReference type="NCBI Taxonomy" id="411471"/>
    <lineage>
        <taxon>Bacteria</taxon>
        <taxon>Bacillati</taxon>
        <taxon>Bacillota</taxon>
        <taxon>Clostridia</taxon>
        <taxon>Eubacteriales</taxon>
        <taxon>Oscillospiraceae</taxon>
        <taxon>Subdoligranulum</taxon>
    </lineage>
</organism>
<dbReference type="RefSeq" id="WP_007048179.1">
    <property type="nucleotide sequence ID" value="NZ_GG704770.1"/>
</dbReference>
<evidence type="ECO:0000256" key="3">
    <source>
        <dbReference type="ARBA" id="ARBA00023295"/>
    </source>
</evidence>
<name>D1PR01_9FIRM</name>
<proteinExistence type="inferred from homology"/>
<dbReference type="eggNOG" id="COG2723">
    <property type="taxonomic scope" value="Bacteria"/>
</dbReference>
<accession>D1PR01</accession>
<dbReference type="GO" id="GO:0005829">
    <property type="term" value="C:cytosol"/>
    <property type="evidence" value="ECO:0007669"/>
    <property type="project" value="TreeGrafter"/>
</dbReference>
<dbReference type="HOGENOM" id="CLU_001859_0_2_9"/>
<evidence type="ECO:0000313" key="6">
    <source>
        <dbReference type="EMBL" id="EFB74848.1"/>
    </source>
</evidence>
<dbReference type="Proteomes" id="UP000003438">
    <property type="component" value="Unassembled WGS sequence"/>
</dbReference>
<keyword evidence="3" id="KW-0326">Glycosidase</keyword>
<evidence type="ECO:0000313" key="7">
    <source>
        <dbReference type="Proteomes" id="UP000003438"/>
    </source>
</evidence>
<keyword evidence="7" id="KW-1185">Reference proteome</keyword>
<comment type="similarity">
    <text evidence="1 5">Belongs to the glycosyl hydrolase 1 family.</text>
</comment>
<dbReference type="OrthoDB" id="2339329at2"/>
<dbReference type="InterPro" id="IPR017853">
    <property type="entry name" value="GH"/>
</dbReference>
<dbReference type="Gene3D" id="3.20.20.80">
    <property type="entry name" value="Glycosidases"/>
    <property type="match status" value="1"/>
</dbReference>
<keyword evidence="2 6" id="KW-0378">Hydrolase</keyword>
<dbReference type="STRING" id="411471.SUBVAR_06828"/>
<dbReference type="InterPro" id="IPR018120">
    <property type="entry name" value="Glyco_hydro_1_AS"/>
</dbReference>